<sequence>MNEKANILIIDDEEAIRDSFSQVLKREGYGVKAAKDGEERDLVVSGDIPILQ</sequence>
<proteinExistence type="predicted"/>
<name>X1U3R8_9ZZZZ</name>
<protein>
    <recommendedName>
        <fullName evidence="1">Response regulatory domain-containing protein</fullName>
    </recommendedName>
</protein>
<gene>
    <name evidence="2" type="ORF">S12H4_49446</name>
</gene>
<dbReference type="InterPro" id="IPR011006">
    <property type="entry name" value="CheY-like_superfamily"/>
</dbReference>
<reference evidence="2" key="1">
    <citation type="journal article" date="2014" name="Front. Microbiol.">
        <title>High frequency of phylogenetically diverse reductive dehalogenase-homologous genes in deep subseafloor sedimentary metagenomes.</title>
        <authorList>
            <person name="Kawai M."/>
            <person name="Futagami T."/>
            <person name="Toyoda A."/>
            <person name="Takaki Y."/>
            <person name="Nishi S."/>
            <person name="Hori S."/>
            <person name="Arai W."/>
            <person name="Tsubouchi T."/>
            <person name="Morono Y."/>
            <person name="Uchiyama I."/>
            <person name="Ito T."/>
            <person name="Fujiyama A."/>
            <person name="Inagaki F."/>
            <person name="Takami H."/>
        </authorList>
    </citation>
    <scope>NUCLEOTIDE SEQUENCE</scope>
    <source>
        <strain evidence="2">Expedition CK06-06</strain>
    </source>
</reference>
<organism evidence="2">
    <name type="scientific">marine sediment metagenome</name>
    <dbReference type="NCBI Taxonomy" id="412755"/>
    <lineage>
        <taxon>unclassified sequences</taxon>
        <taxon>metagenomes</taxon>
        <taxon>ecological metagenomes</taxon>
    </lineage>
</organism>
<dbReference type="InterPro" id="IPR001789">
    <property type="entry name" value="Sig_transdc_resp-reg_receiver"/>
</dbReference>
<dbReference type="Gene3D" id="3.40.50.2300">
    <property type="match status" value="1"/>
</dbReference>
<dbReference type="PROSITE" id="PS50110">
    <property type="entry name" value="RESPONSE_REGULATORY"/>
    <property type="match status" value="1"/>
</dbReference>
<evidence type="ECO:0000313" key="2">
    <source>
        <dbReference type="EMBL" id="GAJ12218.1"/>
    </source>
</evidence>
<dbReference type="EMBL" id="BARW01031023">
    <property type="protein sequence ID" value="GAJ12218.1"/>
    <property type="molecule type" value="Genomic_DNA"/>
</dbReference>
<comment type="caution">
    <text evidence="2">The sequence shown here is derived from an EMBL/GenBank/DDBJ whole genome shotgun (WGS) entry which is preliminary data.</text>
</comment>
<feature type="domain" description="Response regulatory" evidence="1">
    <location>
        <begin position="6"/>
        <end position="52"/>
    </location>
</feature>
<dbReference type="GO" id="GO:0000160">
    <property type="term" value="P:phosphorelay signal transduction system"/>
    <property type="evidence" value="ECO:0007669"/>
    <property type="project" value="InterPro"/>
</dbReference>
<dbReference type="SUPFAM" id="SSF52172">
    <property type="entry name" value="CheY-like"/>
    <property type="match status" value="1"/>
</dbReference>
<evidence type="ECO:0000259" key="1">
    <source>
        <dbReference type="PROSITE" id="PS50110"/>
    </source>
</evidence>
<dbReference type="AlphaFoldDB" id="X1U3R8"/>
<accession>X1U3R8</accession>